<dbReference type="Proteomes" id="UP000627166">
    <property type="component" value="Unassembled WGS sequence"/>
</dbReference>
<evidence type="ECO:0000256" key="11">
    <source>
        <dbReference type="ARBA" id="ARBA00023284"/>
    </source>
</evidence>
<organism evidence="13 14">
    <name type="scientific">Clostridium faecium</name>
    <dbReference type="NCBI Taxonomy" id="2762223"/>
    <lineage>
        <taxon>Bacteria</taxon>
        <taxon>Bacillati</taxon>
        <taxon>Bacillota</taxon>
        <taxon>Clostridia</taxon>
        <taxon>Eubacteriales</taxon>
        <taxon>Clostridiaceae</taxon>
        <taxon>Clostridium</taxon>
    </lineage>
</organism>
<feature type="transmembrane region" description="Helical" evidence="12">
    <location>
        <begin position="68"/>
        <end position="86"/>
    </location>
</feature>
<comment type="subcellular location">
    <subcellularLocation>
        <location evidence="1">Membrane</location>
        <topology evidence="1">Multi-pass membrane protein</topology>
    </subcellularLocation>
</comment>
<evidence type="ECO:0000256" key="1">
    <source>
        <dbReference type="ARBA" id="ARBA00004141"/>
    </source>
</evidence>
<evidence type="ECO:0000256" key="8">
    <source>
        <dbReference type="ARBA" id="ARBA00023136"/>
    </source>
</evidence>
<dbReference type="Gene3D" id="1.20.1550.10">
    <property type="entry name" value="DsbB-like"/>
    <property type="match status" value="1"/>
</dbReference>
<keyword evidence="8 12" id="KW-0472">Membrane</keyword>
<reference evidence="13 14" key="1">
    <citation type="submission" date="2020-08" db="EMBL/GenBank/DDBJ databases">
        <title>A Genomic Blueprint of the Chicken Gut Microbiome.</title>
        <authorList>
            <person name="Gilroy R."/>
            <person name="Ravi A."/>
            <person name="Getino M."/>
            <person name="Pursley I."/>
            <person name="Horton D.L."/>
            <person name="Alikhan N.-F."/>
            <person name="Baker D."/>
            <person name="Gharbi K."/>
            <person name="Hall N."/>
            <person name="Watson M."/>
            <person name="Adriaenssens E.M."/>
            <person name="Foster-Nyarko E."/>
            <person name="Jarju S."/>
            <person name="Secka A."/>
            <person name="Antonio M."/>
            <person name="Oren A."/>
            <person name="Chaudhuri R."/>
            <person name="La Ragione R.M."/>
            <person name="Hildebrand F."/>
            <person name="Pallen M.J."/>
        </authorList>
    </citation>
    <scope>NUCLEOTIDE SEQUENCE [LARGE SCALE GENOMIC DNA]</scope>
    <source>
        <strain evidence="13 14">N37</strain>
    </source>
</reference>
<feature type="transmembrane region" description="Helical" evidence="12">
    <location>
        <begin position="106"/>
        <end position="132"/>
    </location>
</feature>
<dbReference type="NCBIfam" id="NF002849">
    <property type="entry name" value="PRK03113.1"/>
    <property type="match status" value="1"/>
</dbReference>
<dbReference type="InterPro" id="IPR023380">
    <property type="entry name" value="DsbB-like_sf"/>
</dbReference>
<evidence type="ECO:0000256" key="10">
    <source>
        <dbReference type="ARBA" id="ARBA00023186"/>
    </source>
</evidence>
<dbReference type="HAMAP" id="MF_00287">
    <property type="entry name" value="BdbC"/>
    <property type="match status" value="1"/>
</dbReference>
<dbReference type="PANTHER" id="PTHR43469:SF1">
    <property type="entry name" value="SPBETA PROPHAGE-DERIVED DISULFIDE BOND FORMATION PROTEIN B"/>
    <property type="match status" value="1"/>
</dbReference>
<dbReference type="EMBL" id="JACSQB010000173">
    <property type="protein sequence ID" value="MBD8048767.1"/>
    <property type="molecule type" value="Genomic_DNA"/>
</dbReference>
<keyword evidence="9" id="KW-1015">Disulfide bond</keyword>
<gene>
    <name evidence="13" type="ORF">H9637_17315</name>
</gene>
<comment type="caution">
    <text evidence="13">The sequence shown here is derived from an EMBL/GenBank/DDBJ whole genome shotgun (WGS) entry which is preliminary data.</text>
</comment>
<proteinExistence type="inferred from homology"/>
<evidence type="ECO:0000256" key="2">
    <source>
        <dbReference type="ARBA" id="ARBA00007602"/>
    </source>
</evidence>
<dbReference type="SUPFAM" id="SSF158442">
    <property type="entry name" value="DsbB-like"/>
    <property type="match status" value="1"/>
</dbReference>
<feature type="transmembrane region" description="Helical" evidence="12">
    <location>
        <begin position="41"/>
        <end position="59"/>
    </location>
</feature>
<protein>
    <submittedName>
        <fullName evidence="13">Disulfide bond formation protein B</fullName>
    </submittedName>
</protein>
<evidence type="ECO:0000313" key="14">
    <source>
        <dbReference type="Proteomes" id="UP000627166"/>
    </source>
</evidence>
<accession>A0ABR8YWW5</accession>
<keyword evidence="6 12" id="KW-1133">Transmembrane helix</keyword>
<evidence type="ECO:0000256" key="6">
    <source>
        <dbReference type="ARBA" id="ARBA00022989"/>
    </source>
</evidence>
<keyword evidence="4 12" id="KW-0812">Transmembrane</keyword>
<keyword evidence="7" id="KW-0560">Oxidoreductase</keyword>
<sequence length="137" mass="15985">MEVWKLLKKGHVIAWTIAFLSMIGSLYFSEIKQFDPCKLCWYQRILMYPIVILLGVSFITKDRNIDKYILSLSIPGFFLALYQVFLQKTLQVFQPCSINESCSETYINWLGFISIPMLSLTAFFIITISILYSKRTD</sequence>
<dbReference type="PIRSF" id="PIRSF036659">
    <property type="entry name" value="BdbC"/>
    <property type="match status" value="1"/>
</dbReference>
<dbReference type="InterPro" id="IPR012187">
    <property type="entry name" value="Disulphide_bond_form_BdbC"/>
</dbReference>
<dbReference type="Pfam" id="PF02600">
    <property type="entry name" value="DsbB"/>
    <property type="match status" value="1"/>
</dbReference>
<evidence type="ECO:0000256" key="3">
    <source>
        <dbReference type="ARBA" id="ARBA00022448"/>
    </source>
</evidence>
<comment type="similarity">
    <text evidence="2">Belongs to the DsbB family. BdbC subfamily.</text>
</comment>
<evidence type="ECO:0000313" key="13">
    <source>
        <dbReference type="EMBL" id="MBD8048767.1"/>
    </source>
</evidence>
<dbReference type="RefSeq" id="WP_046129925.1">
    <property type="nucleotide sequence ID" value="NZ_JACSQB010000173.1"/>
</dbReference>
<dbReference type="InterPro" id="IPR003752">
    <property type="entry name" value="DiS_bond_form_DsbB/BdbC"/>
</dbReference>
<evidence type="ECO:0000256" key="7">
    <source>
        <dbReference type="ARBA" id="ARBA00023002"/>
    </source>
</evidence>
<evidence type="ECO:0000256" key="9">
    <source>
        <dbReference type="ARBA" id="ARBA00023157"/>
    </source>
</evidence>
<keyword evidence="10" id="KW-0143">Chaperone</keyword>
<keyword evidence="5" id="KW-0249">Electron transport</keyword>
<keyword evidence="11" id="KW-0676">Redox-active center</keyword>
<name>A0ABR8YWW5_9CLOT</name>
<evidence type="ECO:0000256" key="12">
    <source>
        <dbReference type="SAM" id="Phobius"/>
    </source>
</evidence>
<dbReference type="PANTHER" id="PTHR43469">
    <property type="entry name" value="DISULFIDE FORMATION PROTEIN-RELATED"/>
    <property type="match status" value="1"/>
</dbReference>
<feature type="transmembrane region" description="Helical" evidence="12">
    <location>
        <begin position="12"/>
        <end position="29"/>
    </location>
</feature>
<evidence type="ECO:0000256" key="5">
    <source>
        <dbReference type="ARBA" id="ARBA00022982"/>
    </source>
</evidence>
<keyword evidence="14" id="KW-1185">Reference proteome</keyword>
<keyword evidence="3" id="KW-0813">Transport</keyword>
<evidence type="ECO:0000256" key="4">
    <source>
        <dbReference type="ARBA" id="ARBA00022692"/>
    </source>
</evidence>